<dbReference type="EMBL" id="VWPH01000005">
    <property type="protein sequence ID" value="KAA5834336.1"/>
    <property type="molecule type" value="Genomic_DNA"/>
</dbReference>
<dbReference type="CDD" id="cd01086">
    <property type="entry name" value="MetAP1"/>
    <property type="match status" value="1"/>
</dbReference>
<dbReference type="GO" id="GO:0005829">
    <property type="term" value="C:cytosol"/>
    <property type="evidence" value="ECO:0007669"/>
    <property type="project" value="TreeGrafter"/>
</dbReference>
<dbReference type="Gene3D" id="3.90.230.10">
    <property type="entry name" value="Creatinase/methionine aminopeptidase superfamily"/>
    <property type="match status" value="1"/>
</dbReference>
<evidence type="ECO:0000256" key="3">
    <source>
        <dbReference type="ARBA" id="ARBA00022670"/>
    </source>
</evidence>
<proteinExistence type="inferred from homology"/>
<dbReference type="PANTHER" id="PTHR43330">
    <property type="entry name" value="METHIONINE AMINOPEPTIDASE"/>
    <property type="match status" value="1"/>
</dbReference>
<comment type="cofactor">
    <cofactor evidence="6">
        <name>Co(2+)</name>
        <dbReference type="ChEBI" id="CHEBI:48828"/>
    </cofactor>
    <cofactor evidence="6">
        <name>Zn(2+)</name>
        <dbReference type="ChEBI" id="CHEBI:29105"/>
    </cofactor>
    <cofactor evidence="6">
        <name>Mn(2+)</name>
        <dbReference type="ChEBI" id="CHEBI:29035"/>
    </cofactor>
    <cofactor evidence="6">
        <name>Fe(2+)</name>
        <dbReference type="ChEBI" id="CHEBI:29033"/>
    </cofactor>
    <text evidence="6">Binds 2 divalent metal cations per subunit. Has a high-affinity and a low affinity metal-binding site. The true nature of the physiological cofactor is under debate. The enzyme is active with cobalt, zinc, manganese or divalent iron ions. Most likely, methionine aminopeptidases function as mononuclear Fe(2+)-metalloproteases under physiological conditions, and the catalytically relevant metal-binding site has been assigned to the histidine-containing high-affinity site.</text>
</comment>
<gene>
    <name evidence="6 9" type="primary">map</name>
    <name evidence="9" type="ORF">F1721_11655</name>
</gene>
<dbReference type="RefSeq" id="WP_150066637.1">
    <property type="nucleotide sequence ID" value="NZ_VWPH01000005.1"/>
</dbReference>
<comment type="function">
    <text evidence="1 6">Removes the N-terminal methionine from nascent proteins. The N-terminal methionine is often cleaved when the second residue in the primary sequence is small and uncharged (Met-Ala-, Cys, Gly, Pro, Ser, Thr, or Val). Requires deformylation of the N(alpha)-formylated initiator methionine before it can be hydrolyzed.</text>
</comment>
<dbReference type="GO" id="GO:0006508">
    <property type="term" value="P:proteolysis"/>
    <property type="evidence" value="ECO:0007669"/>
    <property type="project" value="UniProtKB-KW"/>
</dbReference>
<dbReference type="PANTHER" id="PTHR43330:SF27">
    <property type="entry name" value="METHIONINE AMINOPEPTIDASE"/>
    <property type="match status" value="1"/>
</dbReference>
<evidence type="ECO:0000313" key="10">
    <source>
        <dbReference type="Proteomes" id="UP000323946"/>
    </source>
</evidence>
<dbReference type="EC" id="3.4.11.18" evidence="6 7"/>
<keyword evidence="3 6" id="KW-0645">Protease</keyword>
<evidence type="ECO:0000256" key="7">
    <source>
        <dbReference type="RuleBase" id="RU003653"/>
    </source>
</evidence>
<organism evidence="9 10">
    <name type="scientific">Saccharopolyspora hirsuta</name>
    <dbReference type="NCBI Taxonomy" id="1837"/>
    <lineage>
        <taxon>Bacteria</taxon>
        <taxon>Bacillati</taxon>
        <taxon>Actinomycetota</taxon>
        <taxon>Actinomycetes</taxon>
        <taxon>Pseudonocardiales</taxon>
        <taxon>Pseudonocardiaceae</taxon>
        <taxon>Saccharopolyspora</taxon>
    </lineage>
</organism>
<evidence type="ECO:0000259" key="8">
    <source>
        <dbReference type="Pfam" id="PF00557"/>
    </source>
</evidence>
<comment type="catalytic activity">
    <reaction evidence="6 7">
        <text>Release of N-terminal amino acids, preferentially methionine, from peptides and arylamides.</text>
        <dbReference type="EC" id="3.4.11.18"/>
    </reaction>
</comment>
<keyword evidence="4 6" id="KW-0479">Metal-binding</keyword>
<dbReference type="OrthoDB" id="9802055at2"/>
<feature type="domain" description="Peptidase M24" evidence="8">
    <location>
        <begin position="12"/>
        <end position="246"/>
    </location>
</feature>
<evidence type="ECO:0000256" key="5">
    <source>
        <dbReference type="ARBA" id="ARBA00022801"/>
    </source>
</evidence>
<keyword evidence="10" id="KW-1185">Reference proteome</keyword>
<evidence type="ECO:0000313" key="9">
    <source>
        <dbReference type="EMBL" id="KAA5834336.1"/>
    </source>
</evidence>
<dbReference type="AlphaFoldDB" id="A0A5M7BVS8"/>
<dbReference type="GO" id="GO:0004239">
    <property type="term" value="F:initiator methionyl aminopeptidase activity"/>
    <property type="evidence" value="ECO:0007669"/>
    <property type="project" value="UniProtKB-UniRule"/>
</dbReference>
<reference evidence="9 10" key="1">
    <citation type="submission" date="2019-09" db="EMBL/GenBank/DDBJ databases">
        <title>Draft genome sequence of the thermophilic Saccharopolyspora hirsuta VKM Ac-666T.</title>
        <authorList>
            <person name="Lobastova T.G."/>
            <person name="Fokina V."/>
            <person name="Bragin E.Y."/>
            <person name="Shtratnikova V.Y."/>
            <person name="Starodumova I.P."/>
            <person name="Tarlachkov S.V."/>
            <person name="Donova M.V."/>
        </authorList>
    </citation>
    <scope>NUCLEOTIDE SEQUENCE [LARGE SCALE GENOMIC DNA]</scope>
    <source>
        <strain evidence="9 10">VKM Ac-666</strain>
    </source>
</reference>
<dbReference type="HAMAP" id="MF_01974">
    <property type="entry name" value="MetAP_1"/>
    <property type="match status" value="1"/>
</dbReference>
<dbReference type="Pfam" id="PF00557">
    <property type="entry name" value="Peptidase_M24"/>
    <property type="match status" value="1"/>
</dbReference>
<keyword evidence="5 6" id="KW-0378">Hydrolase</keyword>
<feature type="binding site" evidence="6">
    <location>
        <position position="181"/>
    </location>
    <ligand>
        <name>substrate</name>
    </ligand>
</feature>
<comment type="subunit">
    <text evidence="6">Monomer.</text>
</comment>
<evidence type="ECO:0000256" key="6">
    <source>
        <dbReference type="HAMAP-Rule" id="MF_01974"/>
    </source>
</evidence>
<dbReference type="GO" id="GO:0046872">
    <property type="term" value="F:metal ion binding"/>
    <property type="evidence" value="ECO:0007669"/>
    <property type="project" value="UniProtKB-UniRule"/>
</dbReference>
<evidence type="ECO:0000256" key="4">
    <source>
        <dbReference type="ARBA" id="ARBA00022723"/>
    </source>
</evidence>
<dbReference type="PRINTS" id="PR00599">
    <property type="entry name" value="MAPEPTIDASE"/>
</dbReference>
<name>A0A5M7BVS8_SACHI</name>
<dbReference type="InterPro" id="IPR001714">
    <property type="entry name" value="Pept_M24_MAP"/>
</dbReference>
<dbReference type="NCBIfam" id="TIGR00500">
    <property type="entry name" value="met_pdase_I"/>
    <property type="match status" value="1"/>
</dbReference>
<comment type="caution">
    <text evidence="9">The sequence shown here is derived from an EMBL/GenBank/DDBJ whole genome shotgun (WGS) entry which is preliminary data.</text>
</comment>
<evidence type="ECO:0000256" key="1">
    <source>
        <dbReference type="ARBA" id="ARBA00002521"/>
    </source>
</evidence>
<comment type="caution">
    <text evidence="6">Lacks conserved residue(s) required for the propagation of feature annotation.</text>
</comment>
<dbReference type="InterPro" id="IPR036005">
    <property type="entry name" value="Creatinase/aminopeptidase-like"/>
</dbReference>
<dbReference type="SUPFAM" id="SSF55920">
    <property type="entry name" value="Creatinase/aminopeptidase"/>
    <property type="match status" value="1"/>
</dbReference>
<dbReference type="GO" id="GO:0070006">
    <property type="term" value="F:metalloaminopeptidase activity"/>
    <property type="evidence" value="ECO:0007669"/>
    <property type="project" value="UniProtKB-UniRule"/>
</dbReference>
<dbReference type="InterPro" id="IPR002467">
    <property type="entry name" value="Pept_M24A_MAP1"/>
</dbReference>
<comment type="similarity">
    <text evidence="6">Belongs to the peptidase M24A family. Methionine aminopeptidase type 1 subfamily.</text>
</comment>
<keyword evidence="2 6" id="KW-0031">Aminopeptidase</keyword>
<evidence type="ECO:0000256" key="2">
    <source>
        <dbReference type="ARBA" id="ARBA00022438"/>
    </source>
</evidence>
<accession>A0A5M7BVS8</accession>
<sequence>MIELKTATEIDALREAGRIAAQALHAVREHARVGTALRELDELARTVLADAGARPVFDGYHPRWAPGPFPGAIRTSVNDALARGIPDRTRLAEGDLISVECAARHHDWVGAAAITFTVGTPGPGDAELVQAAEQALADGIAAARPGARLGEISRAIGVLGRSAGYGIPSGLGGHGIGRDLHEAPQVPNDGHPGKGVPLRPGLVLTIEPMLLAGGSDATCADDDGWTVRTGDGSRAAHVGHTVAITADGPRILTAL</sequence>
<dbReference type="Proteomes" id="UP000323946">
    <property type="component" value="Unassembled WGS sequence"/>
</dbReference>
<dbReference type="SMR" id="A0A5M7BVS8"/>
<protein>
    <recommendedName>
        <fullName evidence="6 7">Methionine aminopeptidase</fullName>
        <shortName evidence="6">MAP</shortName>
        <shortName evidence="6">MetAP</shortName>
        <ecNumber evidence="6 7">3.4.11.18</ecNumber>
    </recommendedName>
    <alternativeName>
        <fullName evidence="6">Peptidase M</fullName>
    </alternativeName>
</protein>
<dbReference type="InterPro" id="IPR000994">
    <property type="entry name" value="Pept_M24"/>
</dbReference>